<dbReference type="InterPro" id="IPR052155">
    <property type="entry name" value="Biofilm_reg_signaling"/>
</dbReference>
<dbReference type="RefSeq" id="WP_150969662.1">
    <property type="nucleotide sequence ID" value="NZ_VZDO01000007.1"/>
</dbReference>
<dbReference type="SUPFAM" id="SSF158472">
    <property type="entry name" value="HAMP domain-like"/>
    <property type="match status" value="1"/>
</dbReference>
<protein>
    <submittedName>
        <fullName evidence="4">EAL domain-containing protein</fullName>
    </submittedName>
</protein>
<dbReference type="Gene3D" id="3.30.70.270">
    <property type="match status" value="1"/>
</dbReference>
<dbReference type="PANTHER" id="PTHR44757">
    <property type="entry name" value="DIGUANYLATE CYCLASE DGCP"/>
    <property type="match status" value="1"/>
</dbReference>
<gene>
    <name evidence="4" type="ORF">F6X38_10380</name>
</gene>
<evidence type="ECO:0000259" key="1">
    <source>
        <dbReference type="PROSITE" id="PS50883"/>
    </source>
</evidence>
<dbReference type="PROSITE" id="PS50887">
    <property type="entry name" value="GGDEF"/>
    <property type="match status" value="1"/>
</dbReference>
<organism evidence="4 5">
    <name type="scientific">Plantimonas leprariae</name>
    <dbReference type="NCBI Taxonomy" id="2615207"/>
    <lineage>
        <taxon>Bacteria</taxon>
        <taxon>Pseudomonadati</taxon>
        <taxon>Pseudomonadota</taxon>
        <taxon>Alphaproteobacteria</taxon>
        <taxon>Hyphomicrobiales</taxon>
        <taxon>Aurantimonadaceae</taxon>
        <taxon>Plantimonas</taxon>
    </lineage>
</organism>
<dbReference type="SMART" id="SM00304">
    <property type="entry name" value="HAMP"/>
    <property type="match status" value="1"/>
</dbReference>
<sequence>MPIRLKILLGCLCLTTLTIFVGVLAQSSQREIGELAGRLYDNSLVSTGALRSAQGGVMKLKAQVDADASGSEGEPLAKPLTERVDAALSAVEADLTIASNGSISEAGRNLVDQTRRRLGKLALSGQALTPRLIRKELLLAQDDIDAAVRVFAADAYDVKGEVGTTMQSSIARTQVALGGAAALTLFVAWLLTRTIVPSLRRAAALAKSIAEGNLTNAIDQTGGGETGELLSALATMQSNIAEKLDRFETTVASQADAFDAERSVRNGHLQVALETAAQGLCMFDAAGRITLVNPCFAEIFAHPDVKPGATLQQLSKLAELGPLLATARNATAFVHETADGRFLAVSKRKTADGGRVLTVDDVTRFRDTEARIDHATNHDGMTGLANRMALATRLQTIFADAERARRTVLLALDIEGFRAVNEAYGHPAGDALLKQVAGRLLELAEPDDIVARIGGDDFAFVRTDSQHPDGVEALAEAVLDLFRQPFSVDGRHVSVGVSIGIAPAKGESAEPGAVEALLRMADLALADASSLGRNRFRFFEPAMEAAAQQRRQTEADLDRALANGEFEMFYQPFVDVPMHTIAGFEALLRWRHPERGMVSPGEFIPIAEASGAIAPIGLWVLETACRQAAAWPTGLTLAVNLSPKQFESENLYADIAAIVKRTGFEPYRLQLEVTEGVFLNNSEHVMWTLTALRKLGIRISMDDFGTGYSSLGYLSRFPFDKVKIDQSFVRDLAKRENLMIVRAIIGLSKAMGISVMAEGVETRRQMETLVAESCAEMQGYHFATPMPLSDLPRFMMQFSLDRGNADRAGWGRAGTIAS</sequence>
<evidence type="ECO:0000259" key="3">
    <source>
        <dbReference type="PROSITE" id="PS50887"/>
    </source>
</evidence>
<dbReference type="Pfam" id="PF00990">
    <property type="entry name" value="GGDEF"/>
    <property type="match status" value="1"/>
</dbReference>
<dbReference type="GO" id="GO:0007165">
    <property type="term" value="P:signal transduction"/>
    <property type="evidence" value="ECO:0007669"/>
    <property type="project" value="InterPro"/>
</dbReference>
<dbReference type="Gene3D" id="3.30.450.20">
    <property type="entry name" value="PAS domain"/>
    <property type="match status" value="1"/>
</dbReference>
<dbReference type="CDD" id="cd01949">
    <property type="entry name" value="GGDEF"/>
    <property type="match status" value="1"/>
</dbReference>
<dbReference type="InterPro" id="IPR035919">
    <property type="entry name" value="EAL_sf"/>
</dbReference>
<dbReference type="GO" id="GO:0016020">
    <property type="term" value="C:membrane"/>
    <property type="evidence" value="ECO:0007669"/>
    <property type="project" value="InterPro"/>
</dbReference>
<feature type="domain" description="HAMP" evidence="2">
    <location>
        <begin position="193"/>
        <end position="245"/>
    </location>
</feature>
<feature type="domain" description="EAL" evidence="1">
    <location>
        <begin position="550"/>
        <end position="799"/>
    </location>
</feature>
<dbReference type="Proteomes" id="UP000432089">
    <property type="component" value="Unassembled WGS sequence"/>
</dbReference>
<dbReference type="InterPro" id="IPR001633">
    <property type="entry name" value="EAL_dom"/>
</dbReference>
<comment type="caution">
    <text evidence="4">The sequence shown here is derived from an EMBL/GenBank/DDBJ whole genome shotgun (WGS) entry which is preliminary data.</text>
</comment>
<dbReference type="SMART" id="SM00267">
    <property type="entry name" value="GGDEF"/>
    <property type="match status" value="1"/>
</dbReference>
<accession>A0A7V7U020</accession>
<dbReference type="Pfam" id="PF00672">
    <property type="entry name" value="HAMP"/>
    <property type="match status" value="1"/>
</dbReference>
<dbReference type="CDD" id="cd01948">
    <property type="entry name" value="EAL"/>
    <property type="match status" value="1"/>
</dbReference>
<dbReference type="Pfam" id="PF12860">
    <property type="entry name" value="PAS_7"/>
    <property type="match status" value="1"/>
</dbReference>
<keyword evidence="5" id="KW-1185">Reference proteome</keyword>
<dbReference type="SUPFAM" id="SSF141868">
    <property type="entry name" value="EAL domain-like"/>
    <property type="match status" value="1"/>
</dbReference>
<dbReference type="Gene3D" id="6.10.340.10">
    <property type="match status" value="1"/>
</dbReference>
<dbReference type="Gene3D" id="3.20.20.450">
    <property type="entry name" value="EAL domain"/>
    <property type="match status" value="1"/>
</dbReference>
<dbReference type="SUPFAM" id="SSF55073">
    <property type="entry name" value="Nucleotide cyclase"/>
    <property type="match status" value="1"/>
</dbReference>
<name>A0A7V7U020_9HYPH</name>
<dbReference type="NCBIfam" id="TIGR00254">
    <property type="entry name" value="GGDEF"/>
    <property type="match status" value="1"/>
</dbReference>
<dbReference type="AlphaFoldDB" id="A0A7V7U020"/>
<dbReference type="PROSITE" id="PS50883">
    <property type="entry name" value="EAL"/>
    <property type="match status" value="1"/>
</dbReference>
<proteinExistence type="predicted"/>
<dbReference type="InterPro" id="IPR000160">
    <property type="entry name" value="GGDEF_dom"/>
</dbReference>
<evidence type="ECO:0000313" key="5">
    <source>
        <dbReference type="Proteomes" id="UP000432089"/>
    </source>
</evidence>
<dbReference type="InterPro" id="IPR043128">
    <property type="entry name" value="Rev_trsase/Diguanyl_cyclase"/>
</dbReference>
<dbReference type="SMART" id="SM00052">
    <property type="entry name" value="EAL"/>
    <property type="match status" value="1"/>
</dbReference>
<evidence type="ECO:0000313" key="4">
    <source>
        <dbReference type="EMBL" id="KAB0679971.1"/>
    </source>
</evidence>
<dbReference type="Pfam" id="PF00563">
    <property type="entry name" value="EAL"/>
    <property type="match status" value="1"/>
</dbReference>
<reference evidence="4 5" key="1">
    <citation type="submission" date="2019-09" db="EMBL/GenBank/DDBJ databases">
        <title>YIM 132180 draft genome.</title>
        <authorList>
            <person name="Zhang K."/>
        </authorList>
    </citation>
    <scope>NUCLEOTIDE SEQUENCE [LARGE SCALE GENOMIC DNA]</scope>
    <source>
        <strain evidence="4 5">YIM 132180</strain>
    </source>
</reference>
<feature type="domain" description="GGDEF" evidence="3">
    <location>
        <begin position="405"/>
        <end position="541"/>
    </location>
</feature>
<dbReference type="CDD" id="cd06225">
    <property type="entry name" value="HAMP"/>
    <property type="match status" value="1"/>
</dbReference>
<dbReference type="InterPro" id="IPR003660">
    <property type="entry name" value="HAMP_dom"/>
</dbReference>
<dbReference type="PROSITE" id="PS50885">
    <property type="entry name" value="HAMP"/>
    <property type="match status" value="1"/>
</dbReference>
<dbReference type="EMBL" id="VZDO01000007">
    <property type="protein sequence ID" value="KAB0679971.1"/>
    <property type="molecule type" value="Genomic_DNA"/>
</dbReference>
<dbReference type="InterPro" id="IPR029787">
    <property type="entry name" value="Nucleotide_cyclase"/>
</dbReference>
<evidence type="ECO:0000259" key="2">
    <source>
        <dbReference type="PROSITE" id="PS50885"/>
    </source>
</evidence>
<dbReference type="PANTHER" id="PTHR44757:SF2">
    <property type="entry name" value="BIOFILM ARCHITECTURE MAINTENANCE PROTEIN MBAA"/>
    <property type="match status" value="1"/>
</dbReference>